<dbReference type="Proteomes" id="UP000502998">
    <property type="component" value="Chromosome"/>
</dbReference>
<proteinExistence type="predicted"/>
<dbReference type="InterPro" id="IPR011050">
    <property type="entry name" value="Pectin_lyase_fold/virulence"/>
</dbReference>
<dbReference type="AlphaFoldDB" id="A0A679IE80"/>
<evidence type="ECO:0008006" key="3">
    <source>
        <dbReference type="Google" id="ProtNLM"/>
    </source>
</evidence>
<accession>A0A679IE80</accession>
<dbReference type="EMBL" id="AP022822">
    <property type="protein sequence ID" value="BCA86639.1"/>
    <property type="molecule type" value="Genomic_DNA"/>
</dbReference>
<organism evidence="1 2">
    <name type="scientific">Enterococcus saigonensis</name>
    <dbReference type="NCBI Taxonomy" id="1805431"/>
    <lineage>
        <taxon>Bacteria</taxon>
        <taxon>Bacillati</taxon>
        <taxon>Bacillota</taxon>
        <taxon>Bacilli</taxon>
        <taxon>Lactobacillales</taxon>
        <taxon>Enterococcaceae</taxon>
        <taxon>Enterococcus</taxon>
    </lineage>
</organism>
<evidence type="ECO:0000313" key="1">
    <source>
        <dbReference type="EMBL" id="BCA86639.1"/>
    </source>
</evidence>
<sequence>MGLMKLVKNAISSEWKKTFNDNVDYLNGLETRVDQKNKATNSRIDNLVLQSGGDSPNEVVDARTNASGEKYATLRARLNAGEQLTEQELVEVNRLITDQSEQIGQLEKTIQELYDGNGGVIDIYVSADQGNDTTADGTESKPFKTIQAAINSLPLLSTTKFYIYVEPGVYLEDVVISNITSGQLEIVATNLSVVDASVGDTGVFVRSVLFIDCGMYCAVRGFTQTDVANSPKRFIYFHGAMYGAADRCRAVQNTKNIYGYTAFGWERCVSGSIIRCHVSNQYYALKGAFGTGVRISDVVSGTENNIVYRSEGSIIYRSAGASISGTTMESKTYGGQVFV</sequence>
<dbReference type="InterPro" id="IPR012334">
    <property type="entry name" value="Pectin_lyas_fold"/>
</dbReference>
<dbReference type="KEGG" id="esg:EsVE80_21620"/>
<protein>
    <recommendedName>
        <fullName evidence="3">Pectinesterase</fullName>
    </recommendedName>
</protein>
<dbReference type="Gene3D" id="2.160.20.10">
    <property type="entry name" value="Single-stranded right-handed beta-helix, Pectin lyase-like"/>
    <property type="match status" value="1"/>
</dbReference>
<gene>
    <name evidence="1" type="ORF">EsVE80_21620</name>
</gene>
<keyword evidence="2" id="KW-1185">Reference proteome</keyword>
<evidence type="ECO:0000313" key="2">
    <source>
        <dbReference type="Proteomes" id="UP000502998"/>
    </source>
</evidence>
<name>A0A679IE80_9ENTE</name>
<dbReference type="SUPFAM" id="SSF51126">
    <property type="entry name" value="Pectin lyase-like"/>
    <property type="match status" value="1"/>
</dbReference>
<reference evidence="1 2" key="1">
    <citation type="submission" date="2020-02" db="EMBL/GenBank/DDBJ databases">
        <title>Characterization of vanA genotype vancomycin-resistant Enterococcus saigonensis VE80.</title>
        <authorList>
            <person name="Harada T."/>
            <person name="Motooka D."/>
            <person name="Nakamura S."/>
            <person name="Yamamoto Y."/>
            <person name="Kawahara R."/>
            <person name="Kawatsu K."/>
        </authorList>
    </citation>
    <scope>NUCLEOTIDE SEQUENCE [LARGE SCALE GENOMIC DNA]</scope>
    <source>
        <strain evidence="1 2">VE80</strain>
    </source>
</reference>